<gene>
    <name evidence="1" type="ORF">AKAW2_50548S</name>
</gene>
<dbReference type="KEGG" id="aluc:AKAW2_50548S"/>
<evidence type="ECO:0000313" key="1">
    <source>
        <dbReference type="EMBL" id="BCS00207.1"/>
    </source>
</evidence>
<dbReference type="GeneID" id="64961528"/>
<sequence length="121" mass="13279">MDNASHCSREGSSHCVPQKAVVIGLYGISGVGSAVIADIVPGGLEAFQSLEEGEKACWRKQAIETIRRTSIETRKIAVVTGHFMFYLFGTFPSLGTRRHSVDFTVTCGLWEGQHVCVLWLH</sequence>
<dbReference type="Proteomes" id="UP000661280">
    <property type="component" value="Chromosome 5"/>
</dbReference>
<name>A0A7R8A0C3_ASPKA</name>
<proteinExistence type="predicted"/>
<evidence type="ECO:0000313" key="2">
    <source>
        <dbReference type="Proteomes" id="UP000661280"/>
    </source>
</evidence>
<protein>
    <submittedName>
        <fullName evidence="1">Uncharacterized protein</fullName>
    </submittedName>
</protein>
<accession>A0A7R8A0C3</accession>
<dbReference type="RefSeq" id="XP_041543969.1">
    <property type="nucleotide sequence ID" value="XM_041690378.1"/>
</dbReference>
<dbReference type="EMBL" id="AP024429">
    <property type="protein sequence ID" value="BCS00207.1"/>
    <property type="molecule type" value="Genomic_DNA"/>
</dbReference>
<organism evidence="1 2">
    <name type="scientific">Aspergillus kawachii</name>
    <name type="common">White koji mold</name>
    <name type="synonym">Aspergillus awamori var. kawachi</name>
    <dbReference type="NCBI Taxonomy" id="1069201"/>
    <lineage>
        <taxon>Eukaryota</taxon>
        <taxon>Fungi</taxon>
        <taxon>Dikarya</taxon>
        <taxon>Ascomycota</taxon>
        <taxon>Pezizomycotina</taxon>
        <taxon>Eurotiomycetes</taxon>
        <taxon>Eurotiomycetidae</taxon>
        <taxon>Eurotiales</taxon>
        <taxon>Aspergillaceae</taxon>
        <taxon>Aspergillus</taxon>
        <taxon>Aspergillus subgen. Circumdati</taxon>
    </lineage>
</organism>
<dbReference type="OrthoDB" id="5416609at2759"/>
<reference evidence="1" key="2">
    <citation type="submission" date="2021-02" db="EMBL/GenBank/DDBJ databases">
        <title>Aspergillus luchuensis mut. kawachii IFO 4304 genome sequence.</title>
        <authorList>
            <person name="Mori K."/>
            <person name="Kadooka C."/>
            <person name="Goto M."/>
            <person name="Futagami T."/>
        </authorList>
    </citation>
    <scope>NUCLEOTIDE SEQUENCE</scope>
    <source>
        <strain evidence="1">IFO 4308</strain>
    </source>
</reference>
<dbReference type="AlphaFoldDB" id="A0A7R8A0C3"/>
<keyword evidence="2" id="KW-1185">Reference proteome</keyword>
<reference evidence="1" key="1">
    <citation type="submission" date="2021-01" db="EMBL/GenBank/DDBJ databases">
        <authorList>
            <consortium name="Aspergillus luchuensis mut. kawachii IFO 4304 genome sequencing consortium"/>
            <person name="Kazuki M."/>
            <person name="Futagami T."/>
        </authorList>
    </citation>
    <scope>NUCLEOTIDE SEQUENCE</scope>
    <source>
        <strain evidence="1">IFO 4308</strain>
    </source>
</reference>